<reference evidence="2" key="1">
    <citation type="submission" date="2023-11" db="EMBL/GenBank/DDBJ databases">
        <authorList>
            <person name="De Vega J J."/>
            <person name="De Vega J J."/>
        </authorList>
    </citation>
    <scope>NUCLEOTIDE SEQUENCE</scope>
</reference>
<gene>
    <name evidence="2" type="ORF">MYCIT1_LOCUS5781</name>
</gene>
<accession>A0AAD2GWY5</accession>
<dbReference type="GO" id="GO:0051721">
    <property type="term" value="F:protein phosphatase 2A binding"/>
    <property type="evidence" value="ECO:0007669"/>
    <property type="project" value="TreeGrafter"/>
</dbReference>
<sequence length="407" mass="45401">MSITLPALFQRALQNASKAIEQSPFDDTTQDLIRSSLTDLKTLSTRIHGLSMFSPNEILEDISTRDLIYLFVPYVLAETSGRIRTSEPQERTMVLKESQVPTLDGTFLPETQLFIQRYHSLFISDLENFEVVPESERALHVQDPGQVADPTSRRALKIKQYQAEKELKGRIDVIRKRRGQQHSSDTGMESDFALISSLLPQTTTADEDEEDSETEDALRETTLLILRLYYGQAQASLLSLKQESELLKNAPPAPMRPPRPEEDRRGKQRAAEDDMWKLDAPSGLGPDGKGPLLDPQGKPLRPFTLLPAGSSDRARFAAQVFGPGHRLPSMSIDEYLQIEQERGNIITGGGPASENAPTSSEQLQMDSELDGTHFGEERAEAKRVKDENWAQFVDANPRGAGNTMNRG</sequence>
<dbReference type="GO" id="GO:0005829">
    <property type="term" value="C:cytosol"/>
    <property type="evidence" value="ECO:0007669"/>
    <property type="project" value="TreeGrafter"/>
</dbReference>
<evidence type="ECO:0000313" key="2">
    <source>
        <dbReference type="EMBL" id="CAK5265071.1"/>
    </source>
</evidence>
<dbReference type="EMBL" id="CAVNYO010000081">
    <property type="protein sequence ID" value="CAK5265071.1"/>
    <property type="molecule type" value="Genomic_DNA"/>
</dbReference>
<feature type="region of interest" description="Disordered" evidence="1">
    <location>
        <begin position="345"/>
        <end position="407"/>
    </location>
</feature>
<evidence type="ECO:0000313" key="3">
    <source>
        <dbReference type="Proteomes" id="UP001295794"/>
    </source>
</evidence>
<feature type="region of interest" description="Disordered" evidence="1">
    <location>
        <begin position="172"/>
        <end position="191"/>
    </location>
</feature>
<comment type="caution">
    <text evidence="2">The sequence shown here is derived from an EMBL/GenBank/DDBJ whole genome shotgun (WGS) entry which is preliminary data.</text>
</comment>
<dbReference type="PANTHER" id="PTHR10933:SF9">
    <property type="entry name" value="IMMUNOGLOBULIN-BINDING PROTEIN 1"/>
    <property type="match status" value="1"/>
</dbReference>
<feature type="region of interest" description="Disordered" evidence="1">
    <location>
        <begin position="248"/>
        <end position="287"/>
    </location>
</feature>
<feature type="compositionally biased region" description="Polar residues" evidence="1">
    <location>
        <begin position="355"/>
        <end position="365"/>
    </location>
</feature>
<proteinExistence type="predicted"/>
<dbReference type="AlphaFoldDB" id="A0AAD2GWY5"/>
<dbReference type="PANTHER" id="PTHR10933">
    <property type="entry name" value="IMMUNOGLOBULIN-BINDING PROTEIN 1"/>
    <property type="match status" value="1"/>
</dbReference>
<dbReference type="GO" id="GO:0035303">
    <property type="term" value="P:regulation of dephosphorylation"/>
    <property type="evidence" value="ECO:0007669"/>
    <property type="project" value="TreeGrafter"/>
</dbReference>
<dbReference type="Proteomes" id="UP001295794">
    <property type="component" value="Unassembled WGS sequence"/>
</dbReference>
<dbReference type="Pfam" id="PF04177">
    <property type="entry name" value="TAP42"/>
    <property type="match status" value="1"/>
</dbReference>
<dbReference type="Gene3D" id="1.25.40.540">
    <property type="entry name" value="TAP42-like family"/>
    <property type="match status" value="2"/>
</dbReference>
<name>A0AAD2GWY5_9AGAR</name>
<feature type="compositionally biased region" description="Basic and acidic residues" evidence="1">
    <location>
        <begin position="370"/>
        <end position="388"/>
    </location>
</feature>
<evidence type="ECO:0000256" key="1">
    <source>
        <dbReference type="SAM" id="MobiDB-lite"/>
    </source>
</evidence>
<feature type="compositionally biased region" description="Basic and acidic residues" evidence="1">
    <location>
        <begin position="258"/>
        <end position="277"/>
    </location>
</feature>
<dbReference type="InterPro" id="IPR038511">
    <property type="entry name" value="TAP42/TAP46-like_sf"/>
</dbReference>
<dbReference type="InterPro" id="IPR007304">
    <property type="entry name" value="TAP46-like"/>
</dbReference>
<dbReference type="GO" id="GO:0009966">
    <property type="term" value="P:regulation of signal transduction"/>
    <property type="evidence" value="ECO:0007669"/>
    <property type="project" value="InterPro"/>
</dbReference>
<protein>
    <recommendedName>
        <fullName evidence="4">TAP42-like protein</fullName>
    </recommendedName>
</protein>
<evidence type="ECO:0008006" key="4">
    <source>
        <dbReference type="Google" id="ProtNLM"/>
    </source>
</evidence>
<keyword evidence="3" id="KW-1185">Reference proteome</keyword>
<organism evidence="2 3">
    <name type="scientific">Mycena citricolor</name>
    <dbReference type="NCBI Taxonomy" id="2018698"/>
    <lineage>
        <taxon>Eukaryota</taxon>
        <taxon>Fungi</taxon>
        <taxon>Dikarya</taxon>
        <taxon>Basidiomycota</taxon>
        <taxon>Agaricomycotina</taxon>
        <taxon>Agaricomycetes</taxon>
        <taxon>Agaricomycetidae</taxon>
        <taxon>Agaricales</taxon>
        <taxon>Marasmiineae</taxon>
        <taxon>Mycenaceae</taxon>
        <taxon>Mycena</taxon>
    </lineage>
</organism>